<reference evidence="1" key="2">
    <citation type="submission" date="2022-01" db="EMBL/GenBank/DDBJ databases">
        <authorList>
            <person name="Yamashiro T."/>
            <person name="Shiraishi A."/>
            <person name="Satake H."/>
            <person name="Nakayama K."/>
        </authorList>
    </citation>
    <scope>NUCLEOTIDE SEQUENCE</scope>
</reference>
<gene>
    <name evidence="1" type="ORF">Tco_0875250</name>
</gene>
<dbReference type="EMBL" id="BQNB010013482">
    <property type="protein sequence ID" value="GJT16544.1"/>
    <property type="molecule type" value="Genomic_DNA"/>
</dbReference>
<dbReference type="Proteomes" id="UP001151760">
    <property type="component" value="Unassembled WGS sequence"/>
</dbReference>
<comment type="caution">
    <text evidence="1">The sequence shown here is derived from an EMBL/GenBank/DDBJ whole genome shotgun (WGS) entry which is preliminary data.</text>
</comment>
<reference evidence="1" key="1">
    <citation type="journal article" date="2022" name="Int. J. Mol. Sci.">
        <title>Draft Genome of Tanacetum Coccineum: Genomic Comparison of Closely Related Tanacetum-Family Plants.</title>
        <authorList>
            <person name="Yamashiro T."/>
            <person name="Shiraishi A."/>
            <person name="Nakayama K."/>
            <person name="Satake H."/>
        </authorList>
    </citation>
    <scope>NUCLEOTIDE SEQUENCE</scope>
</reference>
<keyword evidence="2" id="KW-1185">Reference proteome</keyword>
<protein>
    <submittedName>
        <fullName evidence="1">Uncharacterized protein</fullName>
    </submittedName>
</protein>
<proteinExistence type="predicted"/>
<evidence type="ECO:0000313" key="2">
    <source>
        <dbReference type="Proteomes" id="UP001151760"/>
    </source>
</evidence>
<accession>A0ABQ5BTT8</accession>
<organism evidence="1 2">
    <name type="scientific">Tanacetum coccineum</name>
    <dbReference type="NCBI Taxonomy" id="301880"/>
    <lineage>
        <taxon>Eukaryota</taxon>
        <taxon>Viridiplantae</taxon>
        <taxon>Streptophyta</taxon>
        <taxon>Embryophyta</taxon>
        <taxon>Tracheophyta</taxon>
        <taxon>Spermatophyta</taxon>
        <taxon>Magnoliopsida</taxon>
        <taxon>eudicotyledons</taxon>
        <taxon>Gunneridae</taxon>
        <taxon>Pentapetalae</taxon>
        <taxon>asterids</taxon>
        <taxon>campanulids</taxon>
        <taxon>Asterales</taxon>
        <taxon>Asteraceae</taxon>
        <taxon>Asteroideae</taxon>
        <taxon>Anthemideae</taxon>
        <taxon>Anthemidinae</taxon>
        <taxon>Tanacetum</taxon>
    </lineage>
</organism>
<name>A0ABQ5BTT8_9ASTR</name>
<evidence type="ECO:0000313" key="1">
    <source>
        <dbReference type="EMBL" id="GJT16544.1"/>
    </source>
</evidence>
<sequence>MEGGGGGLRDGDDDEEVDPWCVEMVVRKIHADLVQGLSLAFIDRHGVAELYGKLSSFEDERKVGIFMDE</sequence>